<name>A0ABT1ZGU6_9MICO</name>
<dbReference type="SUPFAM" id="SSF47413">
    <property type="entry name" value="lambda repressor-like DNA-binding domains"/>
    <property type="match status" value="1"/>
</dbReference>
<dbReference type="Gene3D" id="3.40.50.2300">
    <property type="match status" value="2"/>
</dbReference>
<evidence type="ECO:0000313" key="7">
    <source>
        <dbReference type="Proteomes" id="UP001205337"/>
    </source>
</evidence>
<dbReference type="CDD" id="cd01392">
    <property type="entry name" value="HTH_LacI"/>
    <property type="match status" value="1"/>
</dbReference>
<organism evidence="6 7">
    <name type="scientific">Protaetiibacter mangrovi</name>
    <dbReference type="NCBI Taxonomy" id="2970926"/>
    <lineage>
        <taxon>Bacteria</taxon>
        <taxon>Bacillati</taxon>
        <taxon>Actinomycetota</taxon>
        <taxon>Actinomycetes</taxon>
        <taxon>Micrococcales</taxon>
        <taxon>Microbacteriaceae</taxon>
        <taxon>Protaetiibacter</taxon>
    </lineage>
</organism>
<evidence type="ECO:0000256" key="3">
    <source>
        <dbReference type="ARBA" id="ARBA00023125"/>
    </source>
</evidence>
<dbReference type="SUPFAM" id="SSF53822">
    <property type="entry name" value="Periplasmic binding protein-like I"/>
    <property type="match status" value="1"/>
</dbReference>
<reference evidence="6 7" key="1">
    <citation type="submission" date="2022-08" db="EMBL/GenBank/DDBJ databases">
        <authorList>
            <person name="Li F."/>
        </authorList>
    </citation>
    <scope>NUCLEOTIDE SEQUENCE [LARGE SCALE GENOMIC DNA]</scope>
    <source>
        <strain evidence="6 7">10F1B-8-1</strain>
    </source>
</reference>
<dbReference type="EMBL" id="JANTHX010000007">
    <property type="protein sequence ID" value="MCS0499910.1"/>
    <property type="molecule type" value="Genomic_DNA"/>
</dbReference>
<evidence type="ECO:0000256" key="1">
    <source>
        <dbReference type="ARBA" id="ARBA00022491"/>
    </source>
</evidence>
<accession>A0ABT1ZGU6</accession>
<proteinExistence type="predicted"/>
<dbReference type="PROSITE" id="PS50932">
    <property type="entry name" value="HTH_LACI_2"/>
    <property type="match status" value="1"/>
</dbReference>
<comment type="caution">
    <text evidence="6">The sequence shown here is derived from an EMBL/GenBank/DDBJ whole genome shotgun (WGS) entry which is preliminary data.</text>
</comment>
<gene>
    <name evidence="6" type="ORF">NUH29_10150</name>
</gene>
<dbReference type="InterPro" id="IPR028082">
    <property type="entry name" value="Peripla_BP_I"/>
</dbReference>
<dbReference type="PANTHER" id="PTHR30146:SF148">
    <property type="entry name" value="HTH-TYPE TRANSCRIPTIONAL REPRESSOR PURR-RELATED"/>
    <property type="match status" value="1"/>
</dbReference>
<evidence type="ECO:0000256" key="2">
    <source>
        <dbReference type="ARBA" id="ARBA00023015"/>
    </source>
</evidence>
<dbReference type="PANTHER" id="PTHR30146">
    <property type="entry name" value="LACI-RELATED TRANSCRIPTIONAL REPRESSOR"/>
    <property type="match status" value="1"/>
</dbReference>
<keyword evidence="7" id="KW-1185">Reference proteome</keyword>
<keyword evidence="2" id="KW-0805">Transcription regulation</keyword>
<protein>
    <submittedName>
        <fullName evidence="6">LacI family transcriptional regulator</fullName>
    </submittedName>
</protein>
<keyword evidence="3" id="KW-0238">DNA-binding</keyword>
<sequence>MSGITPRKRRPTQIDVARAAGVSQATVSSVLRDPSKPVNRIPEATRERVISAAEKLGYSPNAAAQRLVGGRSFLLGFHTFEEIFPADQTDFYFDFLLGVEREASRRGYDLMLLSPTAASQNTRGAFGSNATARRLLVADGGILVGRHVDNALLAELDANGHPFVLIGRREIAGIEVPYVAFDYASATARIVERLATAGHRNIGYIGEPGGGEQTEDRLEGYWRGIDEAGIRASSVKHGAPLTPAELERWVTERGITAVVVEPGDDDSNIARLVEAADALGLGIPSDLSVGVLGDPPFTAAPREWSRFVLSRYDVGAAAVELLIDILDEEDRPRQRVVAPEIVEGSTIAPPRTGSPKR</sequence>
<keyword evidence="1" id="KW-0678">Repressor</keyword>
<dbReference type="InterPro" id="IPR046335">
    <property type="entry name" value="LacI/GalR-like_sensor"/>
</dbReference>
<feature type="domain" description="HTH lacI-type" evidence="5">
    <location>
        <begin position="11"/>
        <end position="69"/>
    </location>
</feature>
<dbReference type="Pfam" id="PF13377">
    <property type="entry name" value="Peripla_BP_3"/>
    <property type="match status" value="1"/>
</dbReference>
<dbReference type="Pfam" id="PF00356">
    <property type="entry name" value="LacI"/>
    <property type="match status" value="1"/>
</dbReference>
<evidence type="ECO:0000259" key="5">
    <source>
        <dbReference type="PROSITE" id="PS50932"/>
    </source>
</evidence>
<dbReference type="InterPro" id="IPR000843">
    <property type="entry name" value="HTH_LacI"/>
</dbReference>
<dbReference type="Proteomes" id="UP001205337">
    <property type="component" value="Unassembled WGS sequence"/>
</dbReference>
<dbReference type="SMART" id="SM00354">
    <property type="entry name" value="HTH_LACI"/>
    <property type="match status" value="1"/>
</dbReference>
<dbReference type="RefSeq" id="WP_258798996.1">
    <property type="nucleotide sequence ID" value="NZ_JANTHX010000007.1"/>
</dbReference>
<keyword evidence="4" id="KW-0804">Transcription</keyword>
<evidence type="ECO:0000256" key="4">
    <source>
        <dbReference type="ARBA" id="ARBA00023163"/>
    </source>
</evidence>
<evidence type="ECO:0000313" key="6">
    <source>
        <dbReference type="EMBL" id="MCS0499910.1"/>
    </source>
</evidence>
<dbReference type="Gene3D" id="1.10.260.40">
    <property type="entry name" value="lambda repressor-like DNA-binding domains"/>
    <property type="match status" value="1"/>
</dbReference>
<dbReference type="CDD" id="cd06267">
    <property type="entry name" value="PBP1_LacI_sugar_binding-like"/>
    <property type="match status" value="1"/>
</dbReference>
<dbReference type="InterPro" id="IPR010982">
    <property type="entry name" value="Lambda_DNA-bd_dom_sf"/>
</dbReference>